<dbReference type="GO" id="GO:0102208">
    <property type="term" value="F:2-polyprenyl-6-hydroxyphenol methylase activity"/>
    <property type="evidence" value="ECO:0007669"/>
    <property type="project" value="UniProtKB-EC"/>
</dbReference>
<dbReference type="GO" id="GO:0010420">
    <property type="term" value="F:polyprenyldihydroxybenzoate methyltransferase activity"/>
    <property type="evidence" value="ECO:0007669"/>
    <property type="project" value="InterPro"/>
</dbReference>
<dbReference type="Proteomes" id="UP000305674">
    <property type="component" value="Unassembled WGS sequence"/>
</dbReference>
<organism evidence="7 8">
    <name type="scientific">Ferrimonas sediminicola</name>
    <dbReference type="NCBI Taxonomy" id="2569538"/>
    <lineage>
        <taxon>Bacteria</taxon>
        <taxon>Pseudomonadati</taxon>
        <taxon>Pseudomonadota</taxon>
        <taxon>Gammaproteobacteria</taxon>
        <taxon>Alteromonadales</taxon>
        <taxon>Ferrimonadaceae</taxon>
        <taxon>Ferrimonas</taxon>
    </lineage>
</organism>
<comment type="pathway">
    <text evidence="5">Cofactor biosynthesis; ubiquinone biosynthesis.</text>
</comment>
<reference evidence="7 8" key="1">
    <citation type="submission" date="2019-04" db="EMBL/GenBank/DDBJ databases">
        <authorList>
            <person name="Hwang J.C."/>
        </authorList>
    </citation>
    <scope>NUCLEOTIDE SEQUENCE [LARGE SCALE GENOMIC DNA]</scope>
    <source>
        <strain evidence="7 8">IMCC35001</strain>
    </source>
</reference>
<dbReference type="RefSeq" id="WP_136851650.1">
    <property type="nucleotide sequence ID" value="NZ_SWCI01000002.1"/>
</dbReference>
<dbReference type="InterPro" id="IPR010233">
    <property type="entry name" value="UbiG_MeTrfase"/>
</dbReference>
<dbReference type="HAMAP" id="MF_00472">
    <property type="entry name" value="UbiG"/>
    <property type="match status" value="1"/>
</dbReference>
<comment type="caution">
    <text evidence="7">The sequence shown here is derived from an EMBL/GenBank/DDBJ whole genome shotgun (WGS) entry which is preliminary data.</text>
</comment>
<dbReference type="InterPro" id="IPR013216">
    <property type="entry name" value="Methyltransf_11"/>
</dbReference>
<keyword evidence="8" id="KW-1185">Reference proteome</keyword>
<dbReference type="PANTHER" id="PTHR43464:SF19">
    <property type="entry name" value="UBIQUINONE BIOSYNTHESIS O-METHYLTRANSFERASE, MITOCHONDRIAL"/>
    <property type="match status" value="1"/>
</dbReference>
<comment type="catalytic activity">
    <reaction evidence="5">
        <text>a 3-(all-trans-polyprenyl)benzene-1,2-diol + S-adenosyl-L-methionine = a 2-methoxy-6-(all-trans-polyprenyl)phenol + S-adenosyl-L-homocysteine + H(+)</text>
        <dbReference type="Rhea" id="RHEA:31411"/>
        <dbReference type="Rhea" id="RHEA-COMP:9550"/>
        <dbReference type="Rhea" id="RHEA-COMP:9551"/>
        <dbReference type="ChEBI" id="CHEBI:15378"/>
        <dbReference type="ChEBI" id="CHEBI:57856"/>
        <dbReference type="ChEBI" id="CHEBI:59789"/>
        <dbReference type="ChEBI" id="CHEBI:62729"/>
        <dbReference type="ChEBI" id="CHEBI:62731"/>
        <dbReference type="EC" id="2.1.1.222"/>
    </reaction>
</comment>
<feature type="binding site" evidence="5">
    <location>
        <position position="46"/>
    </location>
    <ligand>
        <name>S-adenosyl-L-methionine</name>
        <dbReference type="ChEBI" id="CHEBI:59789"/>
    </ligand>
</feature>
<accession>A0A4U1BIG7</accession>
<dbReference type="NCBIfam" id="TIGR01983">
    <property type="entry name" value="UbiG"/>
    <property type="match status" value="1"/>
</dbReference>
<gene>
    <name evidence="5 7" type="primary">ubiG</name>
    <name evidence="7" type="ORF">FCL40_04125</name>
</gene>
<name>A0A4U1BIG7_9GAMM</name>
<keyword evidence="1 5" id="KW-0489">Methyltransferase</keyword>
<evidence type="ECO:0000256" key="2">
    <source>
        <dbReference type="ARBA" id="ARBA00022679"/>
    </source>
</evidence>
<keyword evidence="2 5" id="KW-0808">Transferase</keyword>
<dbReference type="Pfam" id="PF08241">
    <property type="entry name" value="Methyltransf_11"/>
    <property type="match status" value="1"/>
</dbReference>
<keyword evidence="4 5" id="KW-0949">S-adenosyl-L-methionine</keyword>
<dbReference type="SUPFAM" id="SSF53335">
    <property type="entry name" value="S-adenosyl-L-methionine-dependent methyltransferases"/>
    <property type="match status" value="1"/>
</dbReference>
<dbReference type="PANTHER" id="PTHR43464">
    <property type="entry name" value="METHYLTRANSFERASE"/>
    <property type="match status" value="1"/>
</dbReference>
<comment type="catalytic activity">
    <reaction evidence="5">
        <text>a 3-demethylubiquinol + S-adenosyl-L-methionine = a ubiquinol + S-adenosyl-L-homocysteine + H(+)</text>
        <dbReference type="Rhea" id="RHEA:44380"/>
        <dbReference type="Rhea" id="RHEA-COMP:9566"/>
        <dbReference type="Rhea" id="RHEA-COMP:10914"/>
        <dbReference type="ChEBI" id="CHEBI:15378"/>
        <dbReference type="ChEBI" id="CHEBI:17976"/>
        <dbReference type="ChEBI" id="CHEBI:57856"/>
        <dbReference type="ChEBI" id="CHEBI:59789"/>
        <dbReference type="ChEBI" id="CHEBI:84422"/>
        <dbReference type="EC" id="2.1.1.64"/>
    </reaction>
</comment>
<proteinExistence type="inferred from homology"/>
<dbReference type="OrthoDB" id="9801538at2"/>
<sequence length="251" mass="27568">MLSKDNLTGDTDNLSPEEIRRFDALAEEWRKPDGAFKTVLAFNQVRLQHILAEIRRHFGRRSLSILDVGCGAGLLTEPLAGAGHQVLGIDASAVNIRVARKNGWELSANLSYRHCLTEVLCREQARFDLVLNTEVVEHVPNPVQLLQECAELVKPGGMMVVATLNRTWQSYLIGIIGAEYLLKALPKGTHSWRAFVTPAEIGAALAPLGFHCASPQGMAYNPLSGHWRLCRGSKVNYLVSAIKDDSSQSDA</sequence>
<feature type="domain" description="Methyltransferase type 11" evidence="6">
    <location>
        <begin position="66"/>
        <end position="161"/>
    </location>
</feature>
<evidence type="ECO:0000256" key="1">
    <source>
        <dbReference type="ARBA" id="ARBA00022603"/>
    </source>
</evidence>
<comment type="function">
    <text evidence="5">O-methyltransferase that catalyzes the 2 O-methylation steps in the ubiquinone biosynthetic pathway.</text>
</comment>
<dbReference type="GO" id="GO:0061542">
    <property type="term" value="F:3-demethylubiquinol 3-O-methyltransferase activity"/>
    <property type="evidence" value="ECO:0007669"/>
    <property type="project" value="UniProtKB-UniRule"/>
</dbReference>
<comment type="similarity">
    <text evidence="5">Belongs to the methyltransferase superfamily. UbiG/COQ3 family.</text>
</comment>
<dbReference type="Gene3D" id="3.40.50.150">
    <property type="entry name" value="Vaccinia Virus protein VP39"/>
    <property type="match status" value="1"/>
</dbReference>
<evidence type="ECO:0000256" key="5">
    <source>
        <dbReference type="HAMAP-Rule" id="MF_00472"/>
    </source>
</evidence>
<dbReference type="EC" id="2.1.1.222" evidence="5"/>
<dbReference type="UniPathway" id="UPA00232"/>
<evidence type="ECO:0000256" key="3">
    <source>
        <dbReference type="ARBA" id="ARBA00022688"/>
    </source>
</evidence>
<keyword evidence="3 5" id="KW-0831">Ubiquinone biosynthesis</keyword>
<feature type="binding site" evidence="5">
    <location>
        <position position="133"/>
    </location>
    <ligand>
        <name>S-adenosyl-L-methionine</name>
        <dbReference type="ChEBI" id="CHEBI:59789"/>
    </ligand>
</feature>
<dbReference type="CDD" id="cd02440">
    <property type="entry name" value="AdoMet_MTases"/>
    <property type="match status" value="1"/>
</dbReference>
<evidence type="ECO:0000313" key="7">
    <source>
        <dbReference type="EMBL" id="TKB50349.1"/>
    </source>
</evidence>
<protein>
    <recommendedName>
        <fullName evidence="5">Ubiquinone biosynthesis O-methyltransferase</fullName>
    </recommendedName>
    <alternativeName>
        <fullName evidence="5">2-polyprenyl-6-hydroxyphenol methylase</fullName>
        <ecNumber evidence="5">2.1.1.222</ecNumber>
    </alternativeName>
    <alternativeName>
        <fullName evidence="5">3-demethylubiquinone 3-O-methyltransferase</fullName>
        <ecNumber evidence="5">2.1.1.64</ecNumber>
    </alternativeName>
</protein>
<dbReference type="EC" id="2.1.1.64" evidence="5"/>
<dbReference type="EMBL" id="SWCI01000002">
    <property type="protein sequence ID" value="TKB50349.1"/>
    <property type="molecule type" value="Genomic_DNA"/>
</dbReference>
<evidence type="ECO:0000313" key="8">
    <source>
        <dbReference type="Proteomes" id="UP000305674"/>
    </source>
</evidence>
<evidence type="ECO:0000259" key="6">
    <source>
        <dbReference type="Pfam" id="PF08241"/>
    </source>
</evidence>
<dbReference type="GO" id="GO:0032259">
    <property type="term" value="P:methylation"/>
    <property type="evidence" value="ECO:0007669"/>
    <property type="project" value="UniProtKB-KW"/>
</dbReference>
<dbReference type="InterPro" id="IPR029063">
    <property type="entry name" value="SAM-dependent_MTases_sf"/>
</dbReference>
<dbReference type="AlphaFoldDB" id="A0A4U1BIG7"/>
<feature type="binding site" evidence="5">
    <location>
        <position position="69"/>
    </location>
    <ligand>
        <name>S-adenosyl-L-methionine</name>
        <dbReference type="ChEBI" id="CHEBI:59789"/>
    </ligand>
</feature>
<feature type="binding site" evidence="5">
    <location>
        <position position="90"/>
    </location>
    <ligand>
        <name>S-adenosyl-L-methionine</name>
        <dbReference type="ChEBI" id="CHEBI:59789"/>
    </ligand>
</feature>
<evidence type="ECO:0000256" key="4">
    <source>
        <dbReference type="ARBA" id="ARBA00022691"/>
    </source>
</evidence>